<accession>A0A0A8ZYG6</accession>
<name>A0A0A8ZYG6_ARUDO</name>
<dbReference type="EMBL" id="GBRH01255132">
    <property type="protein sequence ID" value="JAD42763.1"/>
    <property type="molecule type" value="Transcribed_RNA"/>
</dbReference>
<evidence type="ECO:0000313" key="1">
    <source>
        <dbReference type="EMBL" id="JAD42763.1"/>
    </source>
</evidence>
<protein>
    <submittedName>
        <fullName evidence="1">Uncharacterized protein</fullName>
    </submittedName>
</protein>
<reference evidence="1" key="1">
    <citation type="submission" date="2014-09" db="EMBL/GenBank/DDBJ databases">
        <authorList>
            <person name="Magalhaes I.L.F."/>
            <person name="Oliveira U."/>
            <person name="Santos F.R."/>
            <person name="Vidigal T.H.D.A."/>
            <person name="Brescovit A.D."/>
            <person name="Santos A.J."/>
        </authorList>
    </citation>
    <scope>NUCLEOTIDE SEQUENCE</scope>
    <source>
        <tissue evidence="1">Shoot tissue taken approximately 20 cm above the soil surface</tissue>
    </source>
</reference>
<sequence length="29" mass="3522">MSLWNLKRRDVFEDILSLSKINNRLVHSH</sequence>
<reference evidence="1" key="2">
    <citation type="journal article" date="2015" name="Data Brief">
        <title>Shoot transcriptome of the giant reed, Arundo donax.</title>
        <authorList>
            <person name="Barrero R.A."/>
            <person name="Guerrero F.D."/>
            <person name="Moolhuijzen P."/>
            <person name="Goolsby J.A."/>
            <person name="Tidwell J."/>
            <person name="Bellgard S.E."/>
            <person name="Bellgard M.I."/>
        </authorList>
    </citation>
    <scope>NUCLEOTIDE SEQUENCE</scope>
    <source>
        <tissue evidence="1">Shoot tissue taken approximately 20 cm above the soil surface</tissue>
    </source>
</reference>
<proteinExistence type="predicted"/>
<organism evidence="1">
    <name type="scientific">Arundo donax</name>
    <name type="common">Giant reed</name>
    <name type="synonym">Donax arundinaceus</name>
    <dbReference type="NCBI Taxonomy" id="35708"/>
    <lineage>
        <taxon>Eukaryota</taxon>
        <taxon>Viridiplantae</taxon>
        <taxon>Streptophyta</taxon>
        <taxon>Embryophyta</taxon>
        <taxon>Tracheophyta</taxon>
        <taxon>Spermatophyta</taxon>
        <taxon>Magnoliopsida</taxon>
        <taxon>Liliopsida</taxon>
        <taxon>Poales</taxon>
        <taxon>Poaceae</taxon>
        <taxon>PACMAD clade</taxon>
        <taxon>Arundinoideae</taxon>
        <taxon>Arundineae</taxon>
        <taxon>Arundo</taxon>
    </lineage>
</organism>
<dbReference type="AlphaFoldDB" id="A0A0A8ZYG6"/>